<name>A0A2G3PM63_WILMA</name>
<evidence type="ECO:0000259" key="8">
    <source>
        <dbReference type="PROSITE" id="PS50968"/>
    </source>
</evidence>
<dbReference type="EC" id="2.3.1.-" evidence="6"/>
<reference evidence="10 11" key="1">
    <citation type="submission" date="2017-10" db="EMBL/GenBank/DDBJ databases">
        <title>The draft genome sequence of Williamsia sp. BULT 1.1 isolated from the semi-arid grassland soils from South Africa.</title>
        <authorList>
            <person name="Kabwe M.H."/>
            <person name="Govender N."/>
            <person name="Mutseka Lunga P."/>
            <person name="Vikram S."/>
            <person name="Makhalanyane T.P."/>
        </authorList>
    </citation>
    <scope>NUCLEOTIDE SEQUENCE [LARGE SCALE GENOMIC DNA]</scope>
    <source>
        <strain evidence="10 11">BULT 1.1</strain>
    </source>
</reference>
<dbReference type="CDD" id="cd06849">
    <property type="entry name" value="lipoyl_domain"/>
    <property type="match status" value="1"/>
</dbReference>
<evidence type="ECO:0000313" key="11">
    <source>
        <dbReference type="Proteomes" id="UP000225108"/>
    </source>
</evidence>
<sequence length="452" mass="47650">MSTTQTFLLPDLGEGLTEAELLTWLVKVGDTVELNQNIAEVETAKASVELPSPYAGTVVALYADEGATIEVGRPFIDIAVGGAATQNHTPTAPQNPVSSGPAPSDSRPAGKERTPVLVGYGVAEESTGRRRRRTNTATVSAVDAVVTEQERPLAAPPVRFAAKQNGVDLVEVPATGGRGQVTRDDLEQYLARSAADPVSELLPEPAAASGESAQPGAAVLDEERTPIKGVRKHTADAMVRSAFTAPHVTEFVTVDVTPAVDLLAQLKESKHFRSVRITPLALVAKALLVALRSNPSLNSAWDEANQEIVTKRYVNLGIAAATPRGLMVPNIKNAHALSLRDLAEALTTLTTTAKEGRTGPQDLSAGTITITNVGVFGVDSGTPILNPGEAAILCFGAIRRQPWEHRGEIALRSVTTLSLSFDHRLVDGEQGSRFLATIADILSDPVTLIALS</sequence>
<dbReference type="InterPro" id="IPR004167">
    <property type="entry name" value="PSBD"/>
</dbReference>
<evidence type="ECO:0000256" key="7">
    <source>
        <dbReference type="SAM" id="MobiDB-lite"/>
    </source>
</evidence>
<feature type="region of interest" description="Disordered" evidence="7">
    <location>
        <begin position="85"/>
        <end position="114"/>
    </location>
</feature>
<dbReference type="SUPFAM" id="SSF52777">
    <property type="entry name" value="CoA-dependent acyltransferases"/>
    <property type="match status" value="1"/>
</dbReference>
<feature type="compositionally biased region" description="Polar residues" evidence="7">
    <location>
        <begin position="85"/>
        <end position="98"/>
    </location>
</feature>
<feature type="domain" description="Peripheral subunit-binding (PSBD)" evidence="9">
    <location>
        <begin position="153"/>
        <end position="190"/>
    </location>
</feature>
<dbReference type="Gene3D" id="2.40.50.100">
    <property type="match status" value="1"/>
</dbReference>
<accession>A0A2G3PM63</accession>
<comment type="cofactor">
    <cofactor evidence="1 6">
        <name>(R)-lipoate</name>
        <dbReference type="ChEBI" id="CHEBI:83088"/>
    </cofactor>
</comment>
<dbReference type="GO" id="GO:0031405">
    <property type="term" value="F:lipoic acid binding"/>
    <property type="evidence" value="ECO:0007669"/>
    <property type="project" value="TreeGrafter"/>
</dbReference>
<dbReference type="Pfam" id="PF00198">
    <property type="entry name" value="2-oxoacid_dh"/>
    <property type="match status" value="1"/>
</dbReference>
<dbReference type="AlphaFoldDB" id="A0A2G3PM63"/>
<evidence type="ECO:0000256" key="2">
    <source>
        <dbReference type="ARBA" id="ARBA00007317"/>
    </source>
</evidence>
<dbReference type="Pfam" id="PF02817">
    <property type="entry name" value="E3_binding"/>
    <property type="match status" value="1"/>
</dbReference>
<dbReference type="SUPFAM" id="SSF51230">
    <property type="entry name" value="Single hybrid motif"/>
    <property type="match status" value="1"/>
</dbReference>
<dbReference type="InterPro" id="IPR003016">
    <property type="entry name" value="2-oxoA_DH_lipoyl-BS"/>
</dbReference>
<evidence type="ECO:0000256" key="3">
    <source>
        <dbReference type="ARBA" id="ARBA00022679"/>
    </source>
</evidence>
<dbReference type="PROSITE" id="PS51826">
    <property type="entry name" value="PSBD"/>
    <property type="match status" value="1"/>
</dbReference>
<dbReference type="PANTHER" id="PTHR43178:SF5">
    <property type="entry name" value="LIPOAMIDE ACYLTRANSFERASE COMPONENT OF BRANCHED-CHAIN ALPHA-KETO ACID DEHYDROGENASE COMPLEX, MITOCHONDRIAL"/>
    <property type="match status" value="1"/>
</dbReference>
<evidence type="ECO:0000256" key="5">
    <source>
        <dbReference type="ARBA" id="ARBA00023315"/>
    </source>
</evidence>
<dbReference type="Pfam" id="PF00364">
    <property type="entry name" value="Biotin_lipoyl"/>
    <property type="match status" value="1"/>
</dbReference>
<dbReference type="GO" id="GO:0005737">
    <property type="term" value="C:cytoplasm"/>
    <property type="evidence" value="ECO:0007669"/>
    <property type="project" value="TreeGrafter"/>
</dbReference>
<evidence type="ECO:0000313" key="10">
    <source>
        <dbReference type="EMBL" id="PHV66929.1"/>
    </source>
</evidence>
<comment type="caution">
    <text evidence="10">The sequence shown here is derived from an EMBL/GenBank/DDBJ whole genome shotgun (WGS) entry which is preliminary data.</text>
</comment>
<dbReference type="FunFam" id="3.30.559.10:FF:000007">
    <property type="entry name" value="Dihydrolipoamide acetyltransferase component of pyruvate dehydrogenase complex"/>
    <property type="match status" value="1"/>
</dbReference>
<evidence type="ECO:0000256" key="1">
    <source>
        <dbReference type="ARBA" id="ARBA00001938"/>
    </source>
</evidence>
<proteinExistence type="inferred from homology"/>
<dbReference type="InterPro" id="IPR001078">
    <property type="entry name" value="2-oxoacid_DH_actylTfrase"/>
</dbReference>
<dbReference type="InterPro" id="IPR011053">
    <property type="entry name" value="Single_hybrid_motif"/>
</dbReference>
<protein>
    <recommendedName>
        <fullName evidence="6">Dihydrolipoamide acetyltransferase component of pyruvate dehydrogenase complex</fullName>
        <ecNumber evidence="6">2.3.1.-</ecNumber>
    </recommendedName>
</protein>
<evidence type="ECO:0000256" key="6">
    <source>
        <dbReference type="RuleBase" id="RU003423"/>
    </source>
</evidence>
<feature type="domain" description="Lipoyl-binding" evidence="8">
    <location>
        <begin position="4"/>
        <end position="79"/>
    </location>
</feature>
<evidence type="ECO:0000259" key="9">
    <source>
        <dbReference type="PROSITE" id="PS51826"/>
    </source>
</evidence>
<dbReference type="PROSITE" id="PS00189">
    <property type="entry name" value="LIPOYL"/>
    <property type="match status" value="1"/>
</dbReference>
<dbReference type="Gene3D" id="3.30.559.10">
    <property type="entry name" value="Chloramphenicol acetyltransferase-like domain"/>
    <property type="match status" value="1"/>
</dbReference>
<dbReference type="EMBL" id="PEBD01000008">
    <property type="protein sequence ID" value="PHV66929.1"/>
    <property type="molecule type" value="Genomic_DNA"/>
</dbReference>
<dbReference type="InterPro" id="IPR000089">
    <property type="entry name" value="Biotin_lipoyl"/>
</dbReference>
<keyword evidence="3 6" id="KW-0808">Transferase</keyword>
<dbReference type="PROSITE" id="PS50968">
    <property type="entry name" value="BIOTINYL_LIPOYL"/>
    <property type="match status" value="1"/>
</dbReference>
<evidence type="ECO:0000256" key="4">
    <source>
        <dbReference type="ARBA" id="ARBA00022823"/>
    </source>
</evidence>
<dbReference type="Gene3D" id="4.10.320.10">
    <property type="entry name" value="E3-binding domain"/>
    <property type="match status" value="1"/>
</dbReference>
<dbReference type="PANTHER" id="PTHR43178">
    <property type="entry name" value="DIHYDROLIPOAMIDE ACETYLTRANSFERASE COMPONENT OF PYRUVATE DEHYDROGENASE COMPLEX"/>
    <property type="match status" value="1"/>
</dbReference>
<dbReference type="RefSeq" id="WP_099382933.1">
    <property type="nucleotide sequence ID" value="NZ_PEBD01000008.1"/>
</dbReference>
<comment type="similarity">
    <text evidence="2 6">Belongs to the 2-oxoacid dehydrogenase family.</text>
</comment>
<organism evidence="10 11">
    <name type="scientific">Williamsia marianensis</name>
    <dbReference type="NCBI Taxonomy" id="85044"/>
    <lineage>
        <taxon>Bacteria</taxon>
        <taxon>Bacillati</taxon>
        <taxon>Actinomycetota</taxon>
        <taxon>Actinomycetes</taxon>
        <taxon>Mycobacteriales</taxon>
        <taxon>Nocardiaceae</taxon>
        <taxon>Williamsia</taxon>
    </lineage>
</organism>
<dbReference type="InterPro" id="IPR050743">
    <property type="entry name" value="2-oxoacid_DH_E2_comp"/>
</dbReference>
<dbReference type="InterPro" id="IPR023213">
    <property type="entry name" value="CAT-like_dom_sf"/>
</dbReference>
<gene>
    <name evidence="10" type="ORF">CSW57_11870</name>
</gene>
<keyword evidence="4 6" id="KW-0450">Lipoyl</keyword>
<keyword evidence="5 6" id="KW-0012">Acyltransferase</keyword>
<dbReference type="InterPro" id="IPR036625">
    <property type="entry name" value="E3-bd_dom_sf"/>
</dbReference>
<dbReference type="GO" id="GO:0016407">
    <property type="term" value="F:acetyltransferase activity"/>
    <property type="evidence" value="ECO:0007669"/>
    <property type="project" value="TreeGrafter"/>
</dbReference>
<dbReference type="Proteomes" id="UP000225108">
    <property type="component" value="Unassembled WGS sequence"/>
</dbReference>
<dbReference type="SUPFAM" id="SSF47005">
    <property type="entry name" value="Peripheral subunit-binding domain of 2-oxo acid dehydrogenase complex"/>
    <property type="match status" value="1"/>
</dbReference>